<dbReference type="Gene3D" id="3.30.420.10">
    <property type="entry name" value="Ribonuclease H-like superfamily/Ribonuclease H"/>
    <property type="match status" value="1"/>
</dbReference>
<feature type="domain" description="Chromo" evidence="2">
    <location>
        <begin position="195"/>
        <end position="257"/>
    </location>
</feature>
<dbReference type="InterPro" id="IPR050951">
    <property type="entry name" value="Retrovirus_Pol_polyprotein"/>
</dbReference>
<dbReference type="AlphaFoldDB" id="A0A1Q3E6U9"/>
<dbReference type="Pfam" id="PF24626">
    <property type="entry name" value="SH3_Tf2-1"/>
    <property type="match status" value="1"/>
</dbReference>
<dbReference type="Gene3D" id="2.40.50.40">
    <property type="match status" value="1"/>
</dbReference>
<gene>
    <name evidence="3" type="ORF">LENED_004661</name>
</gene>
<dbReference type="InterPro" id="IPR023780">
    <property type="entry name" value="Chromo_domain"/>
</dbReference>
<dbReference type="Proteomes" id="UP000188533">
    <property type="component" value="Unassembled WGS sequence"/>
</dbReference>
<sequence>MERVNQSVEAYLRIYCSYDQDDWDLLLPMAEFVYNNTPNTTTGVSPFFANKGYHPKLSITLEQVQGAEVNKYASNLKELHAYLQDQIRAANEAYAKYANQKRQGAPDWKEGDHVWLNMENVRTRRPMKKLDHKWTGPYTVLSKVGSHAYRLDLPGDLHKIHNVFHVDRLKPHFHDKFKRQTSPPPPIFIKGETEHFVEDILDSKPKKGRPEEVEYLVKWEGYNDEFNSWVGWEGMVGSIELLRSWHKHHPRKRQPSRLQWASLEREAREDEEEGSGR</sequence>
<organism evidence="3 4">
    <name type="scientific">Lentinula edodes</name>
    <name type="common">Shiitake mushroom</name>
    <name type="synonym">Lentinus edodes</name>
    <dbReference type="NCBI Taxonomy" id="5353"/>
    <lineage>
        <taxon>Eukaryota</taxon>
        <taxon>Fungi</taxon>
        <taxon>Dikarya</taxon>
        <taxon>Basidiomycota</taxon>
        <taxon>Agaricomycotina</taxon>
        <taxon>Agaricomycetes</taxon>
        <taxon>Agaricomycetidae</taxon>
        <taxon>Agaricales</taxon>
        <taxon>Marasmiineae</taxon>
        <taxon>Omphalotaceae</taxon>
        <taxon>Lentinula</taxon>
    </lineage>
</organism>
<protein>
    <submittedName>
        <fullName evidence="3">Retrotransposon nucleocapsid protein</fullName>
    </submittedName>
</protein>
<dbReference type="SUPFAM" id="SSF54160">
    <property type="entry name" value="Chromo domain-like"/>
    <property type="match status" value="1"/>
</dbReference>
<evidence type="ECO:0000313" key="4">
    <source>
        <dbReference type="Proteomes" id="UP000188533"/>
    </source>
</evidence>
<dbReference type="SMART" id="SM00298">
    <property type="entry name" value="CHROMO"/>
    <property type="match status" value="1"/>
</dbReference>
<dbReference type="Pfam" id="PF00385">
    <property type="entry name" value="Chromo"/>
    <property type="match status" value="1"/>
</dbReference>
<evidence type="ECO:0000259" key="2">
    <source>
        <dbReference type="PROSITE" id="PS50013"/>
    </source>
</evidence>
<dbReference type="InterPro" id="IPR016197">
    <property type="entry name" value="Chromo-like_dom_sf"/>
</dbReference>
<evidence type="ECO:0000256" key="1">
    <source>
        <dbReference type="SAM" id="MobiDB-lite"/>
    </source>
</evidence>
<dbReference type="EMBL" id="BDGU01000121">
    <property type="protein sequence ID" value="GAW02977.1"/>
    <property type="molecule type" value="Genomic_DNA"/>
</dbReference>
<dbReference type="InterPro" id="IPR000953">
    <property type="entry name" value="Chromo/chromo_shadow_dom"/>
</dbReference>
<keyword evidence="4" id="KW-1185">Reference proteome</keyword>
<reference evidence="3 4" key="2">
    <citation type="submission" date="2017-02" db="EMBL/GenBank/DDBJ databases">
        <title>A genome survey and senescence transcriptome analysis in Lentinula edodes.</title>
        <authorList>
            <person name="Sakamoto Y."/>
            <person name="Nakade K."/>
            <person name="Sato S."/>
            <person name="Yoshida Y."/>
            <person name="Miyazaki K."/>
            <person name="Natsume S."/>
            <person name="Konno N."/>
        </authorList>
    </citation>
    <scope>NUCLEOTIDE SEQUENCE [LARGE SCALE GENOMIC DNA]</scope>
    <source>
        <strain evidence="3 4">NBRC 111202</strain>
    </source>
</reference>
<dbReference type="GO" id="GO:0006338">
    <property type="term" value="P:chromatin remodeling"/>
    <property type="evidence" value="ECO:0007669"/>
    <property type="project" value="UniProtKB-ARBA"/>
</dbReference>
<feature type="compositionally biased region" description="Basic and acidic residues" evidence="1">
    <location>
        <begin position="263"/>
        <end position="277"/>
    </location>
</feature>
<reference evidence="3 4" key="1">
    <citation type="submission" date="2016-08" db="EMBL/GenBank/DDBJ databases">
        <authorList>
            <consortium name="Lentinula edodes genome sequencing consortium"/>
            <person name="Sakamoto Y."/>
            <person name="Nakade K."/>
            <person name="Sato S."/>
            <person name="Yoshida Y."/>
            <person name="Miyazaki K."/>
            <person name="Natsume S."/>
            <person name="Konno N."/>
        </authorList>
    </citation>
    <scope>NUCLEOTIDE SEQUENCE [LARGE SCALE GENOMIC DNA]</scope>
    <source>
        <strain evidence="3 4">NBRC 111202</strain>
    </source>
</reference>
<dbReference type="InterPro" id="IPR036397">
    <property type="entry name" value="RNaseH_sf"/>
</dbReference>
<dbReference type="CDD" id="cd00024">
    <property type="entry name" value="CD_CSD"/>
    <property type="match status" value="1"/>
</dbReference>
<dbReference type="InterPro" id="IPR012337">
    <property type="entry name" value="RNaseH-like_sf"/>
</dbReference>
<evidence type="ECO:0000313" key="3">
    <source>
        <dbReference type="EMBL" id="GAW02977.1"/>
    </source>
</evidence>
<dbReference type="InterPro" id="IPR056924">
    <property type="entry name" value="SH3_Tf2-1"/>
</dbReference>
<dbReference type="PANTHER" id="PTHR37984">
    <property type="entry name" value="PROTEIN CBG26694"/>
    <property type="match status" value="1"/>
</dbReference>
<dbReference type="PANTHER" id="PTHR37984:SF5">
    <property type="entry name" value="PROTEIN NYNRIN-LIKE"/>
    <property type="match status" value="1"/>
</dbReference>
<proteinExistence type="predicted"/>
<accession>A0A1Q3E6U9</accession>
<name>A0A1Q3E6U9_LENED</name>
<dbReference type="STRING" id="5353.A0A1Q3E6U9"/>
<dbReference type="SUPFAM" id="SSF53098">
    <property type="entry name" value="Ribonuclease H-like"/>
    <property type="match status" value="1"/>
</dbReference>
<feature type="region of interest" description="Disordered" evidence="1">
    <location>
        <begin position="251"/>
        <end position="277"/>
    </location>
</feature>
<dbReference type="GO" id="GO:0003676">
    <property type="term" value="F:nucleic acid binding"/>
    <property type="evidence" value="ECO:0007669"/>
    <property type="project" value="InterPro"/>
</dbReference>
<comment type="caution">
    <text evidence="3">The sequence shown here is derived from an EMBL/GenBank/DDBJ whole genome shotgun (WGS) entry which is preliminary data.</text>
</comment>
<dbReference type="PROSITE" id="PS50013">
    <property type="entry name" value="CHROMO_2"/>
    <property type="match status" value="1"/>
</dbReference>